<gene>
    <name evidence="6" type="ORF">ACFOWM_02040</name>
</gene>
<evidence type="ECO:0000259" key="5">
    <source>
        <dbReference type="PROSITE" id="PS50977"/>
    </source>
</evidence>
<dbReference type="InterPro" id="IPR001647">
    <property type="entry name" value="HTH_TetR"/>
</dbReference>
<dbReference type="Proteomes" id="UP001595907">
    <property type="component" value="Unassembled WGS sequence"/>
</dbReference>
<dbReference type="Gene3D" id="1.10.357.10">
    <property type="entry name" value="Tetracycline Repressor, domain 2"/>
    <property type="match status" value="1"/>
</dbReference>
<dbReference type="SUPFAM" id="SSF46689">
    <property type="entry name" value="Homeodomain-like"/>
    <property type="match status" value="1"/>
</dbReference>
<dbReference type="PROSITE" id="PS50977">
    <property type="entry name" value="HTH_TETR_2"/>
    <property type="match status" value="1"/>
</dbReference>
<dbReference type="Pfam" id="PF00440">
    <property type="entry name" value="TetR_N"/>
    <property type="match status" value="1"/>
</dbReference>
<reference evidence="7" key="1">
    <citation type="journal article" date="2019" name="Int. J. Syst. Evol. Microbiol.">
        <title>The Global Catalogue of Microorganisms (GCM) 10K type strain sequencing project: providing services to taxonomists for standard genome sequencing and annotation.</title>
        <authorList>
            <consortium name="The Broad Institute Genomics Platform"/>
            <consortium name="The Broad Institute Genome Sequencing Center for Infectious Disease"/>
            <person name="Wu L."/>
            <person name="Ma J."/>
        </authorList>
    </citation>
    <scope>NUCLEOTIDE SEQUENCE [LARGE SCALE GENOMIC DNA]</scope>
    <source>
        <strain evidence="7">CECT 8289</strain>
    </source>
</reference>
<dbReference type="RefSeq" id="WP_379706378.1">
    <property type="nucleotide sequence ID" value="NZ_JBHSCZ010000001.1"/>
</dbReference>
<dbReference type="PROSITE" id="PS01081">
    <property type="entry name" value="HTH_TETR_1"/>
    <property type="match status" value="1"/>
</dbReference>
<accession>A0ABV8QN48</accession>
<evidence type="ECO:0000256" key="1">
    <source>
        <dbReference type="ARBA" id="ARBA00023015"/>
    </source>
</evidence>
<protein>
    <submittedName>
        <fullName evidence="6">TetR/AcrR family transcriptional regulator</fullName>
    </submittedName>
</protein>
<evidence type="ECO:0000256" key="3">
    <source>
        <dbReference type="ARBA" id="ARBA00023163"/>
    </source>
</evidence>
<name>A0ABV8QN48_9BACT</name>
<keyword evidence="3" id="KW-0804">Transcription</keyword>
<feature type="domain" description="HTH tetR-type" evidence="5">
    <location>
        <begin position="4"/>
        <end position="64"/>
    </location>
</feature>
<proteinExistence type="predicted"/>
<dbReference type="SUPFAM" id="SSF48498">
    <property type="entry name" value="Tetracyclin repressor-like, C-terminal domain"/>
    <property type="match status" value="1"/>
</dbReference>
<organism evidence="6 7">
    <name type="scientific">Ferruginibacter yonginensis</name>
    <dbReference type="NCBI Taxonomy" id="1310416"/>
    <lineage>
        <taxon>Bacteria</taxon>
        <taxon>Pseudomonadati</taxon>
        <taxon>Bacteroidota</taxon>
        <taxon>Chitinophagia</taxon>
        <taxon>Chitinophagales</taxon>
        <taxon>Chitinophagaceae</taxon>
        <taxon>Ferruginibacter</taxon>
    </lineage>
</organism>
<sequence>METKDKKQHILETAEELFAIKGYEASTVRDIADAAQVNLAMISYYFGSKEKLMLQLFHDRMKATKLRVESLVKNPDYAPFQKVEIMLDEYIKKVFNNQAFYRILLCEQVMKKNKEVIDLMKELKLSYALLFSDLIKEGQRKKVFKKNIDVVMALTIMTGTVTQLMINKEHYANFNALECANEADIDTLLHQKVYNQLKEIFKTILGYES</sequence>
<dbReference type="InterPro" id="IPR009057">
    <property type="entry name" value="Homeodomain-like_sf"/>
</dbReference>
<dbReference type="InterPro" id="IPR023772">
    <property type="entry name" value="DNA-bd_HTH_TetR-type_CS"/>
</dbReference>
<dbReference type="PRINTS" id="PR00455">
    <property type="entry name" value="HTHTETR"/>
</dbReference>
<comment type="caution">
    <text evidence="6">The sequence shown here is derived from an EMBL/GenBank/DDBJ whole genome shotgun (WGS) entry which is preliminary data.</text>
</comment>
<evidence type="ECO:0000256" key="2">
    <source>
        <dbReference type="ARBA" id="ARBA00023125"/>
    </source>
</evidence>
<keyword evidence="1" id="KW-0805">Transcription regulation</keyword>
<evidence type="ECO:0000313" key="6">
    <source>
        <dbReference type="EMBL" id="MFC4261646.1"/>
    </source>
</evidence>
<feature type="DNA-binding region" description="H-T-H motif" evidence="4">
    <location>
        <begin position="27"/>
        <end position="46"/>
    </location>
</feature>
<dbReference type="EMBL" id="JBHSCZ010000001">
    <property type="protein sequence ID" value="MFC4261646.1"/>
    <property type="molecule type" value="Genomic_DNA"/>
</dbReference>
<keyword evidence="7" id="KW-1185">Reference proteome</keyword>
<evidence type="ECO:0000256" key="4">
    <source>
        <dbReference type="PROSITE-ProRule" id="PRU00335"/>
    </source>
</evidence>
<dbReference type="PANTHER" id="PTHR30055">
    <property type="entry name" value="HTH-TYPE TRANSCRIPTIONAL REGULATOR RUTR"/>
    <property type="match status" value="1"/>
</dbReference>
<evidence type="ECO:0000313" key="7">
    <source>
        <dbReference type="Proteomes" id="UP001595907"/>
    </source>
</evidence>
<dbReference type="InterPro" id="IPR036271">
    <property type="entry name" value="Tet_transcr_reg_TetR-rel_C_sf"/>
</dbReference>
<keyword evidence="2 4" id="KW-0238">DNA-binding</keyword>
<dbReference type="PANTHER" id="PTHR30055:SF234">
    <property type="entry name" value="HTH-TYPE TRANSCRIPTIONAL REGULATOR BETI"/>
    <property type="match status" value="1"/>
</dbReference>
<dbReference type="InterPro" id="IPR050109">
    <property type="entry name" value="HTH-type_TetR-like_transc_reg"/>
</dbReference>